<protein>
    <submittedName>
        <fullName evidence="1">Uncharacterized protein</fullName>
    </submittedName>
</protein>
<dbReference type="Proteomes" id="UP001516662">
    <property type="component" value="Unassembled WGS sequence"/>
</dbReference>
<accession>A0ABR9QLN9</accession>
<comment type="caution">
    <text evidence="1">The sequence shown here is derived from an EMBL/GenBank/DDBJ whole genome shotgun (WGS) entry which is preliminary data.</text>
</comment>
<dbReference type="RefSeq" id="WP_193538044.1">
    <property type="nucleotide sequence ID" value="NZ_JADCLJ010000022.1"/>
</dbReference>
<gene>
    <name evidence="1" type="ORF">IMZ08_15355</name>
</gene>
<reference evidence="1 2" key="1">
    <citation type="submission" date="2020-10" db="EMBL/GenBank/DDBJ databases">
        <title>Bacillus sp. HD4P25, an endophyte from a halophyte.</title>
        <authorList>
            <person name="Sun J.-Q."/>
        </authorList>
    </citation>
    <scope>NUCLEOTIDE SEQUENCE [LARGE SCALE GENOMIC DNA]</scope>
    <source>
        <strain evidence="1 2">YIM 93174</strain>
    </source>
</reference>
<dbReference type="EMBL" id="JADCLJ010000022">
    <property type="protein sequence ID" value="MBE4909428.1"/>
    <property type="molecule type" value="Genomic_DNA"/>
</dbReference>
<evidence type="ECO:0000313" key="2">
    <source>
        <dbReference type="Proteomes" id="UP001516662"/>
    </source>
</evidence>
<name>A0ABR9QLN9_9BACI</name>
<keyword evidence="2" id="KW-1185">Reference proteome</keyword>
<proteinExistence type="predicted"/>
<sequence>MSERELEMIQLFEKVVDEKLEKHFNQLKQSTTEISNANGTASILKSGNSIVYIDNSGIAYAMLLFFYQMMNEKDQKNLDMNEVLSKIEERMSKNRKSFEELISSVKESQE</sequence>
<organism evidence="1 2">
    <name type="scientific">Litchfieldia luteola</name>
    <dbReference type="NCBI Taxonomy" id="682179"/>
    <lineage>
        <taxon>Bacteria</taxon>
        <taxon>Bacillati</taxon>
        <taxon>Bacillota</taxon>
        <taxon>Bacilli</taxon>
        <taxon>Bacillales</taxon>
        <taxon>Bacillaceae</taxon>
        <taxon>Litchfieldia</taxon>
    </lineage>
</organism>
<evidence type="ECO:0000313" key="1">
    <source>
        <dbReference type="EMBL" id="MBE4909428.1"/>
    </source>
</evidence>